<dbReference type="AlphaFoldDB" id="A0A7C9VB16"/>
<evidence type="ECO:0000313" key="1">
    <source>
        <dbReference type="EMBL" id="NGN44343.1"/>
    </source>
</evidence>
<accession>A0A7C9VB16</accession>
<dbReference type="RefSeq" id="WP_165120737.1">
    <property type="nucleotide sequence ID" value="NZ_JAAKZG010000015.1"/>
</dbReference>
<dbReference type="Proteomes" id="UP000481252">
    <property type="component" value="Unassembled WGS sequence"/>
</dbReference>
<reference evidence="1 2" key="1">
    <citation type="submission" date="2020-02" db="EMBL/GenBank/DDBJ databases">
        <title>Genome sequence of the type strain CGMCC 1.15528 of Mesorhizobium zhangyense.</title>
        <authorList>
            <person name="Gao J."/>
            <person name="Sun J."/>
        </authorList>
    </citation>
    <scope>NUCLEOTIDE SEQUENCE [LARGE SCALE GENOMIC DNA]</scope>
    <source>
        <strain evidence="1 2">CGMCC 1.15528</strain>
    </source>
</reference>
<proteinExistence type="predicted"/>
<sequence>MAPLPKNFSSKALPIEAALSEGRTNDARTLIVDSLLTGEADGVVQRLAAEMLKPPKRKRGRQKALTQYWLEIGEQFHRLRREGTKYEDALCKVADKFGYSETHVRKAIAEYEDAKEAHDEASRE</sequence>
<comment type="caution">
    <text evidence="1">The sequence shown here is derived from an EMBL/GenBank/DDBJ whole genome shotgun (WGS) entry which is preliminary data.</text>
</comment>
<dbReference type="EMBL" id="JAAKZG010000015">
    <property type="protein sequence ID" value="NGN44343.1"/>
    <property type="molecule type" value="Genomic_DNA"/>
</dbReference>
<protein>
    <submittedName>
        <fullName evidence="1">Uncharacterized protein</fullName>
    </submittedName>
</protein>
<organism evidence="1 2">
    <name type="scientific">Mesorhizobium zhangyense</name>
    <dbReference type="NCBI Taxonomy" id="1776730"/>
    <lineage>
        <taxon>Bacteria</taxon>
        <taxon>Pseudomonadati</taxon>
        <taxon>Pseudomonadota</taxon>
        <taxon>Alphaproteobacteria</taxon>
        <taxon>Hyphomicrobiales</taxon>
        <taxon>Phyllobacteriaceae</taxon>
        <taxon>Mesorhizobium</taxon>
    </lineage>
</organism>
<keyword evidence="2" id="KW-1185">Reference proteome</keyword>
<name>A0A7C9VB16_9HYPH</name>
<gene>
    <name evidence="1" type="ORF">G6N74_25045</name>
</gene>
<evidence type="ECO:0000313" key="2">
    <source>
        <dbReference type="Proteomes" id="UP000481252"/>
    </source>
</evidence>